<keyword evidence="2" id="KW-0269">Exonuclease</keyword>
<keyword evidence="2" id="KW-0540">Nuclease</keyword>
<dbReference type="AlphaFoldDB" id="A0A3B0ZEK1"/>
<dbReference type="Pfam" id="PF03372">
    <property type="entry name" value="Exo_endo_phos"/>
    <property type="match status" value="1"/>
</dbReference>
<name>A0A3B0ZEK1_9ZZZZ</name>
<accession>A0A3B0ZEK1</accession>
<dbReference type="GO" id="GO:0006506">
    <property type="term" value="P:GPI anchor biosynthetic process"/>
    <property type="evidence" value="ECO:0007669"/>
    <property type="project" value="TreeGrafter"/>
</dbReference>
<keyword evidence="2" id="KW-0255">Endonuclease</keyword>
<dbReference type="PANTHER" id="PTHR14859">
    <property type="entry name" value="CALCOFLUOR WHITE HYPERSENSITIVE PROTEIN PRECURSOR"/>
    <property type="match status" value="1"/>
</dbReference>
<dbReference type="GO" id="GO:0004519">
    <property type="term" value="F:endonuclease activity"/>
    <property type="evidence" value="ECO:0007669"/>
    <property type="project" value="UniProtKB-KW"/>
</dbReference>
<reference evidence="2" key="1">
    <citation type="submission" date="2018-06" db="EMBL/GenBank/DDBJ databases">
        <authorList>
            <person name="Zhirakovskaya E."/>
        </authorList>
    </citation>
    <scope>NUCLEOTIDE SEQUENCE</scope>
</reference>
<proteinExistence type="predicted"/>
<feature type="domain" description="Endonuclease/exonuclease/phosphatase" evidence="1">
    <location>
        <begin position="20"/>
        <end position="246"/>
    </location>
</feature>
<dbReference type="GO" id="GO:0016020">
    <property type="term" value="C:membrane"/>
    <property type="evidence" value="ECO:0007669"/>
    <property type="project" value="GOC"/>
</dbReference>
<protein>
    <submittedName>
        <fullName evidence="2">Endonuclease/exonuclease/phosphatase family protein</fullName>
    </submittedName>
</protein>
<dbReference type="InterPro" id="IPR005135">
    <property type="entry name" value="Endo/exonuclease/phosphatase"/>
</dbReference>
<dbReference type="InterPro" id="IPR051916">
    <property type="entry name" value="GPI-anchor_lipid_remodeler"/>
</dbReference>
<dbReference type="Gene3D" id="3.60.10.10">
    <property type="entry name" value="Endonuclease/exonuclease/phosphatase"/>
    <property type="match status" value="1"/>
</dbReference>
<evidence type="ECO:0000313" key="2">
    <source>
        <dbReference type="EMBL" id="VAW87440.1"/>
    </source>
</evidence>
<dbReference type="GO" id="GO:0004527">
    <property type="term" value="F:exonuclease activity"/>
    <property type="evidence" value="ECO:0007669"/>
    <property type="project" value="UniProtKB-KW"/>
</dbReference>
<organism evidence="2">
    <name type="scientific">hydrothermal vent metagenome</name>
    <dbReference type="NCBI Taxonomy" id="652676"/>
    <lineage>
        <taxon>unclassified sequences</taxon>
        <taxon>metagenomes</taxon>
        <taxon>ecological metagenomes</taxon>
    </lineage>
</organism>
<sequence>MSNIASNKPLEKTRLRLLSYNIQVAIASSRLRHYVTACWKHVLPHQQSFSNLDRISSLTRNYDIVALQEVDAGSIRSQFVNQVEYLAAKGQFPFWHYQTNRNLGKIAKASNGLLSHLRPMEIKEYKLPGFIPGRGAMLVRFGEKDKTLVLLLVHLALSKRARMMQLRYIAEIVNEHPHVVLMGDLNCQPHSEEIDLLLSLTQLSPPLSRDATYPSWRPTKKLDYILMTPHLEVHTADVINHAVSDHLPIAIEIAIPHDIQLTQS</sequence>
<gene>
    <name evidence="2" type="ORF">MNBD_GAMMA16-1812</name>
</gene>
<dbReference type="InterPro" id="IPR036691">
    <property type="entry name" value="Endo/exonu/phosph_ase_sf"/>
</dbReference>
<dbReference type="SUPFAM" id="SSF56219">
    <property type="entry name" value="DNase I-like"/>
    <property type="match status" value="1"/>
</dbReference>
<evidence type="ECO:0000259" key="1">
    <source>
        <dbReference type="Pfam" id="PF03372"/>
    </source>
</evidence>
<keyword evidence="2" id="KW-0378">Hydrolase</keyword>
<dbReference type="EMBL" id="UOFO01000123">
    <property type="protein sequence ID" value="VAW87440.1"/>
    <property type="molecule type" value="Genomic_DNA"/>
</dbReference>
<dbReference type="PANTHER" id="PTHR14859:SF15">
    <property type="entry name" value="ENDONUCLEASE_EXONUCLEASE_PHOSPHATASE DOMAIN-CONTAINING PROTEIN"/>
    <property type="match status" value="1"/>
</dbReference>